<keyword evidence="4" id="KW-1185">Reference proteome</keyword>
<dbReference type="VEuPathDB" id="GiardiaDB:SS50377_21213"/>
<dbReference type="AlphaFoldDB" id="V6LHG4"/>
<dbReference type="EMBL" id="AUWU02000001">
    <property type="protein sequence ID" value="KAH0577859.1"/>
    <property type="molecule type" value="Genomic_DNA"/>
</dbReference>
<protein>
    <submittedName>
        <fullName evidence="2">Transmembrane domain-containing protein</fullName>
    </submittedName>
</protein>
<evidence type="ECO:0000256" key="1">
    <source>
        <dbReference type="SAM" id="Phobius"/>
    </source>
</evidence>
<evidence type="ECO:0000313" key="2">
    <source>
        <dbReference type="EMBL" id="EST43987.1"/>
    </source>
</evidence>
<dbReference type="EMBL" id="KI546130">
    <property type="protein sequence ID" value="EST43987.1"/>
    <property type="molecule type" value="Genomic_DNA"/>
</dbReference>
<feature type="transmembrane region" description="Helical" evidence="1">
    <location>
        <begin position="525"/>
        <end position="545"/>
    </location>
</feature>
<reference evidence="2 3" key="1">
    <citation type="journal article" date="2014" name="PLoS Genet.">
        <title>The Genome of Spironucleus salmonicida Highlights a Fish Pathogen Adapted to Fluctuating Environments.</title>
        <authorList>
            <person name="Xu F."/>
            <person name="Jerlstrom-Hultqvist J."/>
            <person name="Einarsson E."/>
            <person name="Astvaldsson A."/>
            <person name="Svard S.G."/>
            <person name="Andersson J.O."/>
        </authorList>
    </citation>
    <scope>NUCLEOTIDE SEQUENCE</scope>
    <source>
        <strain evidence="3">ATCC 50377</strain>
    </source>
</reference>
<gene>
    <name evidence="2" type="ORF">SS50377_16295</name>
    <name evidence="3" type="ORF">SS50377_21213</name>
</gene>
<keyword evidence="1" id="KW-0472">Membrane</keyword>
<evidence type="ECO:0000313" key="4">
    <source>
        <dbReference type="Proteomes" id="UP000018208"/>
    </source>
</evidence>
<organism evidence="2">
    <name type="scientific">Spironucleus salmonicida</name>
    <dbReference type="NCBI Taxonomy" id="348837"/>
    <lineage>
        <taxon>Eukaryota</taxon>
        <taxon>Metamonada</taxon>
        <taxon>Diplomonadida</taxon>
        <taxon>Hexamitidae</taxon>
        <taxon>Hexamitinae</taxon>
        <taxon>Spironucleus</taxon>
    </lineage>
</organism>
<keyword evidence="1 2" id="KW-0812">Transmembrane</keyword>
<name>V6LHG4_9EUKA</name>
<sequence length="555" mass="63922">MVQAQRSDFIVILLCIVLVPLVFDTVNYVKITQIGSNISLYTEESFKNIKSPISIAMVDQNIGGQILNIPSVIVPSNQHGTIDAYALVGLQRELLYNQKLGLDQKNPYIQSDKLFTKGKVRQESLWKSYGQFFTSDTLASGQVKVISQELETQKAYGPQSFKKRTCGITDTLDVFLLSHTLQSIWVNKQLSQLIKDDTTVHEVVQLINYYVAMNQDYVFVSVYGMTAQLNVYLFNAALKIEDGSVYWLNSGVIKNESFSNDSSFVSTARISLEIDDEQQIDDLLILKEYLKTNPHRQHGIEYYIQLTEQYYVFRTQQLIHILNITTGQELTSFLLKPSVMLVTNRDNQLLLYAVFDGQLFVQNLIGNKMSEVQSILIHNITIVRHDVNKYKLRETHFANYYTSMFFAVTVATNEEVFMFINNKLIWQYRIKNVQILSIQRITNNQFIVIATNNETCYIFDLSKKKLISYFAFDSNSYNQFTNQQEFMTKSGIQVARFHPFIDEKSIIIQRGSKLDVLSVKYGQTWNYYVVLAITLLLIVISTGIFRSVHYDLKSD</sequence>
<dbReference type="SUPFAM" id="SSF50978">
    <property type="entry name" value="WD40 repeat-like"/>
    <property type="match status" value="1"/>
</dbReference>
<proteinExistence type="predicted"/>
<accession>V6LHG4</accession>
<keyword evidence="1" id="KW-1133">Transmembrane helix</keyword>
<evidence type="ECO:0000313" key="3">
    <source>
        <dbReference type="EMBL" id="KAH0577859.1"/>
    </source>
</evidence>
<dbReference type="OrthoDB" id="10250744at2759"/>
<dbReference type="InterPro" id="IPR036322">
    <property type="entry name" value="WD40_repeat_dom_sf"/>
</dbReference>
<reference evidence="3" key="2">
    <citation type="submission" date="2020-12" db="EMBL/GenBank/DDBJ databases">
        <title>New Spironucleus salmonicida genome in near-complete chromosomes.</title>
        <authorList>
            <person name="Xu F."/>
            <person name="Kurt Z."/>
            <person name="Jimenez-Gonzalez A."/>
            <person name="Astvaldsson A."/>
            <person name="Andersson J.O."/>
            <person name="Svard S.G."/>
        </authorList>
    </citation>
    <scope>NUCLEOTIDE SEQUENCE</scope>
    <source>
        <strain evidence="3">ATCC 50377</strain>
    </source>
</reference>
<dbReference type="Proteomes" id="UP000018208">
    <property type="component" value="Unassembled WGS sequence"/>
</dbReference>